<evidence type="ECO:0000256" key="1">
    <source>
        <dbReference type="ARBA" id="ARBA00004418"/>
    </source>
</evidence>
<evidence type="ECO:0000313" key="7">
    <source>
        <dbReference type="EMBL" id="KPL55704.1"/>
    </source>
</evidence>
<dbReference type="EMBL" id="LJYW01000001">
    <property type="protein sequence ID" value="KPL55704.1"/>
    <property type="molecule type" value="Genomic_DNA"/>
</dbReference>
<protein>
    <recommendedName>
        <fullName evidence="5">Putrescine-binding periplasmic protein</fullName>
    </recommendedName>
</protein>
<name>A0A0P6WLK9_9HYPH</name>
<dbReference type="PANTHER" id="PTHR30222:SF12">
    <property type="entry name" value="NORSPERMIDINE SENSOR"/>
    <property type="match status" value="1"/>
</dbReference>
<dbReference type="GO" id="GO:0015846">
    <property type="term" value="P:polyamine transport"/>
    <property type="evidence" value="ECO:0007669"/>
    <property type="project" value="InterPro"/>
</dbReference>
<dbReference type="GO" id="GO:0042597">
    <property type="term" value="C:periplasmic space"/>
    <property type="evidence" value="ECO:0007669"/>
    <property type="project" value="UniProtKB-SubCell"/>
</dbReference>
<dbReference type="STRING" id="665126.ABB55_06110"/>
<evidence type="ECO:0000256" key="4">
    <source>
        <dbReference type="ARBA" id="ARBA00022764"/>
    </source>
</evidence>
<dbReference type="AlphaFoldDB" id="A0A0P6WLK9"/>
<accession>A0A0P6WLK9</accession>
<comment type="subcellular location">
    <subcellularLocation>
        <location evidence="1 5">Periplasm</location>
    </subcellularLocation>
</comment>
<keyword evidence="2 5" id="KW-0813">Transport</keyword>
<evidence type="ECO:0000256" key="3">
    <source>
        <dbReference type="ARBA" id="ARBA00022729"/>
    </source>
</evidence>
<dbReference type="InterPro" id="IPR006059">
    <property type="entry name" value="SBP"/>
</dbReference>
<keyword evidence="4 5" id="KW-0574">Periplasm</keyword>
<dbReference type="SUPFAM" id="SSF53850">
    <property type="entry name" value="Periplasmic binding protein-like II"/>
    <property type="match status" value="1"/>
</dbReference>
<dbReference type="CDD" id="cd13659">
    <property type="entry name" value="PBP2_PotF"/>
    <property type="match status" value="1"/>
</dbReference>
<sequence>MKYHPRLLGLVGFTIAAVLSGGAEAQTKQVNIYNWSDYIDPSILEDFTKETGIKVKYDVFDSNDILETKLLAGKTGYDVVVPSAHFLGRQIQAGVFQKLDKSKLPNLTNMWPAVTERLAKYDPGNDYAVNYMWGTTGIGYNVKKIKERMPDAPLDSWSLVLDPANAAKFKDCGIMMLDASDEIVPAVLNYLGLDPNTRNPDDFKKAAEHFKKIRPFVRKFHSSEYINALANGDVCLVVGWSGDIKQAGDRAEEKNAKTKDEKKKVEIGYSIPKGGAAMWFDNFSLPKDAKNIDEAHAFINYMMKPEVIAKASNFIKYPNGNLASQKLIDPAVLNDKNIYPADDVMAKLYQIQSYDPKTQRVLTDTWRDMKRK</sequence>
<dbReference type="InterPro" id="IPR001188">
    <property type="entry name" value="Sperm_putr-bd"/>
</dbReference>
<comment type="function">
    <text evidence="5">Required for the activity of the bacterial periplasmic transport system of putrescine.</text>
</comment>
<dbReference type="Proteomes" id="UP000048984">
    <property type="component" value="Unassembled WGS sequence"/>
</dbReference>
<proteinExistence type="inferred from homology"/>
<dbReference type="Pfam" id="PF13416">
    <property type="entry name" value="SBP_bac_8"/>
    <property type="match status" value="1"/>
</dbReference>
<feature type="chain" id="PRO_5006132508" description="Putrescine-binding periplasmic protein" evidence="6">
    <location>
        <begin position="26"/>
        <end position="372"/>
    </location>
</feature>
<keyword evidence="3 6" id="KW-0732">Signal</keyword>
<dbReference type="RefSeq" id="WP_054361871.1">
    <property type="nucleotide sequence ID" value="NZ_LJYW01000001.1"/>
</dbReference>
<dbReference type="GO" id="GO:0019808">
    <property type="term" value="F:polyamine binding"/>
    <property type="evidence" value="ECO:0007669"/>
    <property type="project" value="InterPro"/>
</dbReference>
<dbReference type="PANTHER" id="PTHR30222">
    <property type="entry name" value="SPERMIDINE/PUTRESCINE-BINDING PERIPLASMIC PROTEIN"/>
    <property type="match status" value="1"/>
</dbReference>
<dbReference type="PRINTS" id="PR00909">
    <property type="entry name" value="SPERMDNBNDNG"/>
</dbReference>
<organism evidence="7 8">
    <name type="scientific">Prosthecodimorpha hirschii</name>
    <dbReference type="NCBI Taxonomy" id="665126"/>
    <lineage>
        <taxon>Bacteria</taxon>
        <taxon>Pseudomonadati</taxon>
        <taxon>Pseudomonadota</taxon>
        <taxon>Alphaproteobacteria</taxon>
        <taxon>Hyphomicrobiales</taxon>
        <taxon>Ancalomicrobiaceae</taxon>
        <taxon>Prosthecodimorpha</taxon>
    </lineage>
</organism>
<gene>
    <name evidence="7" type="ORF">ABB55_06110</name>
</gene>
<evidence type="ECO:0000313" key="8">
    <source>
        <dbReference type="Proteomes" id="UP000048984"/>
    </source>
</evidence>
<comment type="caution">
    <text evidence="7">The sequence shown here is derived from an EMBL/GenBank/DDBJ whole genome shotgun (WGS) entry which is preliminary data.</text>
</comment>
<reference evidence="7 8" key="2">
    <citation type="submission" date="2015-10" db="EMBL/GenBank/DDBJ databases">
        <title>Draft Genome Sequence of Prosthecomicrobium hirschii ATCC 27832.</title>
        <authorList>
            <person name="Daniel J."/>
            <person name="Givan S.A."/>
            <person name="Brun Y.V."/>
            <person name="Brown P.J."/>
        </authorList>
    </citation>
    <scope>NUCLEOTIDE SEQUENCE [LARGE SCALE GENOMIC DNA]</scope>
    <source>
        <strain evidence="7 8">16</strain>
    </source>
</reference>
<comment type="similarity">
    <text evidence="5">Belongs to the bacterial solute-binding protein PotD/PotF family.</text>
</comment>
<evidence type="ECO:0000256" key="2">
    <source>
        <dbReference type="ARBA" id="ARBA00022448"/>
    </source>
</evidence>
<reference evidence="7 8" key="1">
    <citation type="submission" date="2015-09" db="EMBL/GenBank/DDBJ databases">
        <authorList>
            <person name="Jackson K.R."/>
            <person name="Lunt B.L."/>
            <person name="Fisher J.N.B."/>
            <person name="Gardner A.V."/>
            <person name="Bailey M.E."/>
            <person name="Deus L.M."/>
            <person name="Earl A.S."/>
            <person name="Gibby P.D."/>
            <person name="Hartmann K.A."/>
            <person name="Liu J.E."/>
            <person name="Manci A.M."/>
            <person name="Nielsen D.A."/>
            <person name="Solomon M.B."/>
            <person name="Breakwell D.P."/>
            <person name="Burnett S.H."/>
            <person name="Grose J.H."/>
        </authorList>
    </citation>
    <scope>NUCLEOTIDE SEQUENCE [LARGE SCALE GENOMIC DNA]</scope>
    <source>
        <strain evidence="7 8">16</strain>
    </source>
</reference>
<evidence type="ECO:0000256" key="6">
    <source>
        <dbReference type="SAM" id="SignalP"/>
    </source>
</evidence>
<dbReference type="Gene3D" id="3.40.190.10">
    <property type="entry name" value="Periplasmic binding protein-like II"/>
    <property type="match status" value="2"/>
</dbReference>
<feature type="signal peptide" evidence="6">
    <location>
        <begin position="1"/>
        <end position="25"/>
    </location>
</feature>
<evidence type="ECO:0000256" key="5">
    <source>
        <dbReference type="PIRNR" id="PIRNR019574"/>
    </source>
</evidence>
<keyword evidence="8" id="KW-1185">Reference proteome</keyword>
<dbReference type="PIRSF" id="PIRSF019574">
    <property type="entry name" value="Periplasmic_polyamine_BP"/>
    <property type="match status" value="1"/>
</dbReference>